<gene>
    <name evidence="2" type="ORF">H9698_08575</name>
</gene>
<name>A0A9D2Q4M0_9FIRM</name>
<dbReference type="AlphaFoldDB" id="A0A9D2Q4M0"/>
<protein>
    <submittedName>
        <fullName evidence="2">Uncharacterized protein</fullName>
    </submittedName>
</protein>
<dbReference type="EMBL" id="DWWA01000044">
    <property type="protein sequence ID" value="HJC72828.1"/>
    <property type="molecule type" value="Genomic_DNA"/>
</dbReference>
<evidence type="ECO:0000313" key="2">
    <source>
        <dbReference type="EMBL" id="HJC72828.1"/>
    </source>
</evidence>
<evidence type="ECO:0000313" key="3">
    <source>
        <dbReference type="Proteomes" id="UP000823918"/>
    </source>
</evidence>
<organism evidence="2 3">
    <name type="scientific">Candidatus Ruthenibacterium merdavium</name>
    <dbReference type="NCBI Taxonomy" id="2838752"/>
    <lineage>
        <taxon>Bacteria</taxon>
        <taxon>Bacillati</taxon>
        <taxon>Bacillota</taxon>
        <taxon>Clostridia</taxon>
        <taxon>Eubacteriales</taxon>
        <taxon>Oscillospiraceae</taxon>
        <taxon>Ruthenibacterium</taxon>
    </lineage>
</organism>
<keyword evidence="1" id="KW-0812">Transmembrane</keyword>
<accession>A0A9D2Q4M0</accession>
<sequence>MAKTIFVIYATISTIVLVFSNALLGFFFFLPIVLLPFHDLIMLHARVKVKLFWKENKRICKKVLTNKKHQPKRLVLFVYGLLK</sequence>
<keyword evidence="1" id="KW-0472">Membrane</keyword>
<keyword evidence="1" id="KW-1133">Transmembrane helix</keyword>
<dbReference type="Proteomes" id="UP000823918">
    <property type="component" value="Unassembled WGS sequence"/>
</dbReference>
<proteinExistence type="predicted"/>
<reference evidence="2" key="1">
    <citation type="journal article" date="2021" name="PeerJ">
        <title>Extensive microbial diversity within the chicken gut microbiome revealed by metagenomics and culture.</title>
        <authorList>
            <person name="Gilroy R."/>
            <person name="Ravi A."/>
            <person name="Getino M."/>
            <person name="Pursley I."/>
            <person name="Horton D.L."/>
            <person name="Alikhan N.F."/>
            <person name="Baker D."/>
            <person name="Gharbi K."/>
            <person name="Hall N."/>
            <person name="Watson M."/>
            <person name="Adriaenssens E.M."/>
            <person name="Foster-Nyarko E."/>
            <person name="Jarju S."/>
            <person name="Secka A."/>
            <person name="Antonio M."/>
            <person name="Oren A."/>
            <person name="Chaudhuri R.R."/>
            <person name="La Ragione R."/>
            <person name="Hildebrand F."/>
            <person name="Pallen M.J."/>
        </authorList>
    </citation>
    <scope>NUCLEOTIDE SEQUENCE</scope>
    <source>
        <strain evidence="2">5933</strain>
    </source>
</reference>
<comment type="caution">
    <text evidence="2">The sequence shown here is derived from an EMBL/GenBank/DDBJ whole genome shotgun (WGS) entry which is preliminary data.</text>
</comment>
<evidence type="ECO:0000256" key="1">
    <source>
        <dbReference type="SAM" id="Phobius"/>
    </source>
</evidence>
<feature type="transmembrane region" description="Helical" evidence="1">
    <location>
        <begin position="6"/>
        <end position="37"/>
    </location>
</feature>
<reference evidence="2" key="2">
    <citation type="submission" date="2021-04" db="EMBL/GenBank/DDBJ databases">
        <authorList>
            <person name="Gilroy R."/>
        </authorList>
    </citation>
    <scope>NUCLEOTIDE SEQUENCE</scope>
    <source>
        <strain evidence="2">5933</strain>
    </source>
</reference>